<dbReference type="RefSeq" id="WP_249921799.1">
    <property type="nucleotide sequence ID" value="NZ_CP147244.1"/>
</dbReference>
<gene>
    <name evidence="1" type="ORF">A5821_003261</name>
</gene>
<dbReference type="AlphaFoldDB" id="A0AAQ3WBD9"/>
<accession>A0AAQ3WBD9</accession>
<organism evidence="1 2">
    <name type="scientific">Candidatus Enterococcus palustris</name>
    <dbReference type="NCBI Taxonomy" id="1834189"/>
    <lineage>
        <taxon>Bacteria</taxon>
        <taxon>Bacillati</taxon>
        <taxon>Bacillota</taxon>
        <taxon>Bacilli</taxon>
        <taxon>Lactobacillales</taxon>
        <taxon>Enterococcaceae</taxon>
        <taxon>Enterococcus</taxon>
    </lineage>
</organism>
<name>A0AAQ3WBD9_9ENTE</name>
<protein>
    <recommendedName>
        <fullName evidence="3">Fungal lipase-like domain-containing protein</fullName>
    </recommendedName>
</protein>
<evidence type="ECO:0000313" key="2">
    <source>
        <dbReference type="Proteomes" id="UP000194948"/>
    </source>
</evidence>
<dbReference type="EMBL" id="CP147244">
    <property type="protein sequence ID" value="WYK02118.1"/>
    <property type="molecule type" value="Genomic_DNA"/>
</dbReference>
<dbReference type="Gene3D" id="3.40.50.1820">
    <property type="entry name" value="alpha/beta hydrolase"/>
    <property type="match status" value="1"/>
</dbReference>
<dbReference type="SUPFAM" id="SSF53474">
    <property type="entry name" value="alpha/beta-Hydrolases"/>
    <property type="match status" value="1"/>
</dbReference>
<evidence type="ECO:0000313" key="1">
    <source>
        <dbReference type="EMBL" id="WYK02118.1"/>
    </source>
</evidence>
<reference evidence="2" key="1">
    <citation type="submission" date="2017-05" db="EMBL/GenBank/DDBJ databases">
        <title>The Genome Sequence of EEnterococcus faecalis 9F2_4866.</title>
        <authorList>
            <consortium name="The Broad Institute Genomics Platform"/>
            <consortium name="The Broad Institute Genomic Center for Infectious Diseases"/>
            <person name="Earl A."/>
            <person name="Manson A."/>
            <person name="Schwartman J."/>
            <person name="Gilmore M."/>
            <person name="Abouelleil A."/>
            <person name="Cao P."/>
            <person name="Chapman S."/>
            <person name="Cusick C."/>
            <person name="Shea T."/>
            <person name="Young S."/>
            <person name="Neafsey D."/>
            <person name="Nusbaum C."/>
            <person name="Birren B."/>
        </authorList>
    </citation>
    <scope>NUCLEOTIDE SEQUENCE [LARGE SCALE GENOMIC DNA]</scope>
    <source>
        <strain evidence="2">7F3_DIV0205</strain>
    </source>
</reference>
<reference evidence="1 2" key="2">
    <citation type="submission" date="2024-03" db="EMBL/GenBank/DDBJ databases">
        <title>The Genome Sequence of Enterococcus sp. DIV0205d.</title>
        <authorList>
            <consortium name="The Broad Institute Genomics Platform"/>
            <consortium name="The Broad Institute Microbial Omics Core"/>
            <consortium name="The Broad Institute Genomic Center for Infectious Diseases"/>
            <person name="Earl A."/>
            <person name="Manson A."/>
            <person name="Gilmore M."/>
            <person name="Schwartman J."/>
            <person name="Shea T."/>
            <person name="Abouelleil A."/>
            <person name="Cao P."/>
            <person name="Chapman S."/>
            <person name="Cusick C."/>
            <person name="Young S."/>
            <person name="Neafsey D."/>
            <person name="Nusbaum C."/>
            <person name="Birren B."/>
        </authorList>
    </citation>
    <scope>NUCLEOTIDE SEQUENCE [LARGE SCALE GENOMIC DNA]</scope>
    <source>
        <strain evidence="1 2">7F3_DIV0205</strain>
    </source>
</reference>
<proteinExistence type="predicted"/>
<evidence type="ECO:0008006" key="3">
    <source>
        <dbReference type="Google" id="ProtNLM"/>
    </source>
</evidence>
<dbReference type="InterPro" id="IPR029058">
    <property type="entry name" value="AB_hydrolase_fold"/>
</dbReference>
<sequence>MINEKDLNNLADEVYLVDKNKAKKDKIESWREGDIIKGGELTQGYKVLKAEDNTDNGMQAMAVAPVDDAGNVDTSQVVIAYAGTNFSDAKDRATDIQTVAGGDKQLAVNPYLETAGQAITAQDFADIISEKYPNAIITTTGHSLGEYLALMIASENQWRNVGFNGPDPYGILSADAKKWIKNNPGMLTNYRNRGDSAIGNLMGNGTGAQIKVSLEMGLDNPLTYHSLSVWKFDDNGNLIIPNNKYNKKAMRQQAERVLMTQFVASMYALKALEALFRSSGGGLSSNEQFYLDASQANSVVETASRSLKLAMANVIILYQEAIEDAEKLWNTGLTKARGSASKLSGSEIEEALSSVGTTQSTVISDPSEEYREKINEAKEIGESFDILANEIKGQIDLVVQKDQELAQQLKVRL</sequence>
<dbReference type="Proteomes" id="UP000194948">
    <property type="component" value="Chromosome"/>
</dbReference>
<keyword evidence="2" id="KW-1185">Reference proteome</keyword>